<dbReference type="GO" id="GO:0042597">
    <property type="term" value="C:periplasmic space"/>
    <property type="evidence" value="ECO:0007669"/>
    <property type="project" value="InterPro"/>
</dbReference>
<evidence type="ECO:0000256" key="4">
    <source>
        <dbReference type="ARBA" id="ARBA00023008"/>
    </source>
</evidence>
<evidence type="ECO:0000256" key="5">
    <source>
        <dbReference type="SAM" id="MobiDB-lite"/>
    </source>
</evidence>
<dbReference type="InterPro" id="IPR014756">
    <property type="entry name" value="Ig_E-set"/>
</dbReference>
<protein>
    <recommendedName>
        <fullName evidence="8">CopC domain-containing protein</fullName>
    </recommendedName>
</protein>
<feature type="signal peptide" evidence="7">
    <location>
        <begin position="1"/>
        <end position="26"/>
    </location>
</feature>
<name>A0A1G8P8E5_9BACI</name>
<reference evidence="9 10" key="1">
    <citation type="submission" date="2016-10" db="EMBL/GenBank/DDBJ databases">
        <authorList>
            <person name="de Groot N.N."/>
        </authorList>
    </citation>
    <scope>NUCLEOTIDE SEQUENCE [LARGE SCALE GENOMIC DNA]</scope>
    <source>
        <strain evidence="9 10">DSM 21771</strain>
    </source>
</reference>
<dbReference type="Pfam" id="PF04234">
    <property type="entry name" value="CopC"/>
    <property type="match status" value="1"/>
</dbReference>
<dbReference type="GO" id="GO:0030313">
    <property type="term" value="C:cell envelope"/>
    <property type="evidence" value="ECO:0007669"/>
    <property type="project" value="UniProtKB-SubCell"/>
</dbReference>
<dbReference type="EMBL" id="FNEN01000008">
    <property type="protein sequence ID" value="SDI88732.1"/>
    <property type="molecule type" value="Genomic_DNA"/>
</dbReference>
<dbReference type="InterPro" id="IPR007348">
    <property type="entry name" value="CopC_dom"/>
</dbReference>
<evidence type="ECO:0000259" key="8">
    <source>
        <dbReference type="Pfam" id="PF04234"/>
    </source>
</evidence>
<dbReference type="GO" id="GO:0005886">
    <property type="term" value="C:plasma membrane"/>
    <property type="evidence" value="ECO:0007669"/>
    <property type="project" value="TreeGrafter"/>
</dbReference>
<dbReference type="InterPro" id="IPR014755">
    <property type="entry name" value="Cu-Rt/internalin_Ig-like"/>
</dbReference>
<keyword evidence="3 7" id="KW-0732">Signal</keyword>
<keyword evidence="6" id="KW-0472">Membrane</keyword>
<evidence type="ECO:0000256" key="3">
    <source>
        <dbReference type="ARBA" id="ARBA00022729"/>
    </source>
</evidence>
<gene>
    <name evidence="9" type="ORF">SAMN04488123_1084</name>
</gene>
<organism evidence="9 10">
    <name type="scientific">Natribacillus halophilus</name>
    <dbReference type="NCBI Taxonomy" id="549003"/>
    <lineage>
        <taxon>Bacteria</taxon>
        <taxon>Bacillati</taxon>
        <taxon>Bacillota</taxon>
        <taxon>Bacilli</taxon>
        <taxon>Bacillales</taxon>
        <taxon>Bacillaceae</taxon>
        <taxon>Natribacillus</taxon>
    </lineage>
</organism>
<keyword evidence="4" id="KW-0186">Copper</keyword>
<comment type="subcellular location">
    <subcellularLocation>
        <location evidence="1">Cell envelope</location>
    </subcellularLocation>
</comment>
<keyword evidence="2" id="KW-0479">Metal-binding</keyword>
<dbReference type="SUPFAM" id="SSF81296">
    <property type="entry name" value="E set domains"/>
    <property type="match status" value="1"/>
</dbReference>
<dbReference type="InterPro" id="IPR032694">
    <property type="entry name" value="CopC/D"/>
</dbReference>
<evidence type="ECO:0000256" key="1">
    <source>
        <dbReference type="ARBA" id="ARBA00004196"/>
    </source>
</evidence>
<feature type="chain" id="PRO_5011615080" description="CopC domain-containing protein" evidence="7">
    <location>
        <begin position="27"/>
        <end position="190"/>
    </location>
</feature>
<feature type="transmembrane region" description="Helical" evidence="6">
    <location>
        <begin position="163"/>
        <end position="184"/>
    </location>
</feature>
<dbReference type="PANTHER" id="PTHR34820:SF4">
    <property type="entry name" value="INNER MEMBRANE PROTEIN YEBZ"/>
    <property type="match status" value="1"/>
</dbReference>
<evidence type="ECO:0000313" key="10">
    <source>
        <dbReference type="Proteomes" id="UP000198853"/>
    </source>
</evidence>
<feature type="domain" description="CopC" evidence="8">
    <location>
        <begin position="27"/>
        <end position="119"/>
    </location>
</feature>
<dbReference type="RefSeq" id="WP_090398537.1">
    <property type="nucleotide sequence ID" value="NZ_FNEN01000008.1"/>
</dbReference>
<evidence type="ECO:0000256" key="2">
    <source>
        <dbReference type="ARBA" id="ARBA00022723"/>
    </source>
</evidence>
<sequence length="190" mass="20531">MIFIKYLTILMTTGLLSLSFMSTSSAHSYVEDSDPAEDATVEEEVDTLTLNFDAGIESATTATVVDDEGEEYEIAEESVESPEYSATLTEPLPSGDYIIEWEALGDDGHTTEGEVAFSVAVDEDATEDEAIEQETNEEETTTTEDDSAQEEETAAGETTEDDGAGWIITASLALIIIGALIFFISRRNKA</sequence>
<dbReference type="Gene3D" id="2.60.40.1220">
    <property type="match status" value="1"/>
</dbReference>
<dbReference type="OrthoDB" id="2353937at2"/>
<keyword evidence="10" id="KW-1185">Reference proteome</keyword>
<dbReference type="GO" id="GO:0046688">
    <property type="term" value="P:response to copper ion"/>
    <property type="evidence" value="ECO:0007669"/>
    <property type="project" value="InterPro"/>
</dbReference>
<keyword evidence="6" id="KW-0812">Transmembrane</keyword>
<dbReference type="PANTHER" id="PTHR34820">
    <property type="entry name" value="INNER MEMBRANE PROTEIN YEBZ"/>
    <property type="match status" value="1"/>
</dbReference>
<dbReference type="Proteomes" id="UP000198853">
    <property type="component" value="Unassembled WGS sequence"/>
</dbReference>
<feature type="region of interest" description="Disordered" evidence="5">
    <location>
        <begin position="124"/>
        <end position="162"/>
    </location>
</feature>
<keyword evidence="6" id="KW-1133">Transmembrane helix</keyword>
<proteinExistence type="predicted"/>
<dbReference type="AlphaFoldDB" id="A0A1G8P8E5"/>
<evidence type="ECO:0000313" key="9">
    <source>
        <dbReference type="EMBL" id="SDI88732.1"/>
    </source>
</evidence>
<evidence type="ECO:0000256" key="7">
    <source>
        <dbReference type="SAM" id="SignalP"/>
    </source>
</evidence>
<dbReference type="GO" id="GO:0005507">
    <property type="term" value="F:copper ion binding"/>
    <property type="evidence" value="ECO:0007669"/>
    <property type="project" value="InterPro"/>
</dbReference>
<evidence type="ECO:0000256" key="6">
    <source>
        <dbReference type="SAM" id="Phobius"/>
    </source>
</evidence>
<dbReference type="GO" id="GO:0006825">
    <property type="term" value="P:copper ion transport"/>
    <property type="evidence" value="ECO:0007669"/>
    <property type="project" value="InterPro"/>
</dbReference>
<accession>A0A1G8P8E5</accession>